<dbReference type="Pfam" id="PF13344">
    <property type="entry name" value="Hydrolase_6"/>
    <property type="match status" value="1"/>
</dbReference>
<feature type="binding site" evidence="7">
    <location>
        <position position="190"/>
    </location>
    <ligand>
        <name>substrate</name>
    </ligand>
</feature>
<dbReference type="AlphaFoldDB" id="A0AAV4LAG8"/>
<organism evidence="9 10">
    <name type="scientific">Collibacillus ludicampi</name>
    <dbReference type="NCBI Taxonomy" id="2771369"/>
    <lineage>
        <taxon>Bacteria</taxon>
        <taxon>Bacillati</taxon>
        <taxon>Bacillota</taxon>
        <taxon>Bacilli</taxon>
        <taxon>Bacillales</taxon>
        <taxon>Alicyclobacillaceae</taxon>
        <taxon>Collibacillus</taxon>
    </lineage>
</organism>
<evidence type="ECO:0000256" key="2">
    <source>
        <dbReference type="ARBA" id="ARBA00022723"/>
    </source>
</evidence>
<comment type="function">
    <text evidence="5">Catalyzes the dephosphorylation of 2-6 carbon acid sugars in vitro.</text>
</comment>
<dbReference type="GO" id="GO:0046872">
    <property type="term" value="F:metal ion binding"/>
    <property type="evidence" value="ECO:0007669"/>
    <property type="project" value="UniProtKB-KW"/>
</dbReference>
<dbReference type="PANTHER" id="PTHR19288">
    <property type="entry name" value="4-NITROPHENYLPHOSPHATASE-RELATED"/>
    <property type="match status" value="1"/>
</dbReference>
<evidence type="ECO:0000313" key="10">
    <source>
        <dbReference type="Proteomes" id="UP001057291"/>
    </source>
</evidence>
<dbReference type="FunFam" id="3.40.50.1000:FF:000053">
    <property type="entry name" value="TIGR01457 family HAD hydrolase"/>
    <property type="match status" value="1"/>
</dbReference>
<feature type="active site" description="Proton donor" evidence="6">
    <location>
        <position position="20"/>
    </location>
</feature>
<keyword evidence="4 5" id="KW-0460">Magnesium</keyword>
<dbReference type="NCBIfam" id="TIGR01457">
    <property type="entry name" value="HAD-SF-IIA-hyp2"/>
    <property type="match status" value="1"/>
</dbReference>
<dbReference type="GO" id="GO:0005737">
    <property type="term" value="C:cytoplasm"/>
    <property type="evidence" value="ECO:0007669"/>
    <property type="project" value="TreeGrafter"/>
</dbReference>
<dbReference type="PIRSF" id="PIRSF000915">
    <property type="entry name" value="PGP-type_phosphatase"/>
    <property type="match status" value="1"/>
</dbReference>
<keyword evidence="2 5" id="KW-0479">Metal-binding</keyword>
<dbReference type="RefSeq" id="WP_282198047.1">
    <property type="nucleotide sequence ID" value="NZ_BOQE01000001.1"/>
</dbReference>
<feature type="binding site" evidence="8">
    <location>
        <position position="20"/>
    </location>
    <ligand>
        <name>Mg(2+)</name>
        <dbReference type="ChEBI" id="CHEBI:18420"/>
    </ligand>
</feature>
<comment type="cofactor">
    <cofactor evidence="8">
        <name>Mg(2+)</name>
        <dbReference type="ChEBI" id="CHEBI:18420"/>
    </cofactor>
    <text evidence="8">Divalent metal ions. Mg(2+) is the most effective.</text>
</comment>
<comment type="caution">
    <text evidence="9">The sequence shown here is derived from an EMBL/GenBank/DDBJ whole genome shotgun (WGS) entry which is preliminary data.</text>
</comment>
<dbReference type="Gene3D" id="3.40.50.1000">
    <property type="entry name" value="HAD superfamily/HAD-like"/>
    <property type="match status" value="2"/>
</dbReference>
<dbReference type="EC" id="3.1.3.-" evidence="5"/>
<evidence type="ECO:0000256" key="1">
    <source>
        <dbReference type="ARBA" id="ARBA00006696"/>
    </source>
</evidence>
<dbReference type="SFLD" id="SFLDG01129">
    <property type="entry name" value="C1.5:_HAD__Beta-PGM__Phosphata"/>
    <property type="match status" value="1"/>
</dbReference>
<dbReference type="NCBIfam" id="TIGR01460">
    <property type="entry name" value="HAD-SF-IIA"/>
    <property type="match status" value="1"/>
</dbReference>
<evidence type="ECO:0000256" key="5">
    <source>
        <dbReference type="PIRNR" id="PIRNR000915"/>
    </source>
</evidence>
<dbReference type="InterPro" id="IPR036412">
    <property type="entry name" value="HAD-like_sf"/>
</dbReference>
<sequence>MSGQQDHWLQAIEGFLIDLDGTMYRGKEPLPYAKEFVEWLERNHKRYLFVTNNSSKRPEQVAETLISMGIPATPDHVLTSSQATAMFIQEHCDHSPTVHMIGEEGLRTALEEIGCRLVEEEGEYVVVGIDRQFTYEKMKRACDAIQKGAVFIGTNPDKRLPTETGLAPGAGSLARAVSIAAGKDPIWIGKPEARMIEYGMKKIGTVKENTVVIGDNLETDILAGVHAGIRSILVLTGYSKREDICDAEGKPSFVVNDLAELVRCCENA</sequence>
<keyword evidence="10" id="KW-1185">Reference proteome</keyword>
<evidence type="ECO:0000256" key="6">
    <source>
        <dbReference type="PIRSR" id="PIRSR000915-1"/>
    </source>
</evidence>
<dbReference type="SUPFAM" id="SSF56784">
    <property type="entry name" value="HAD-like"/>
    <property type="match status" value="1"/>
</dbReference>
<evidence type="ECO:0000313" key="9">
    <source>
        <dbReference type="EMBL" id="GIM44792.1"/>
    </source>
</evidence>
<evidence type="ECO:0000256" key="8">
    <source>
        <dbReference type="PIRSR" id="PIRSR000915-3"/>
    </source>
</evidence>
<dbReference type="InterPro" id="IPR006357">
    <property type="entry name" value="HAD-SF_hydro_IIA"/>
</dbReference>
<keyword evidence="3" id="KW-0378">Hydrolase</keyword>
<comment type="similarity">
    <text evidence="1 5">Belongs to the HAD-like hydrolase superfamily. NagD family.</text>
</comment>
<evidence type="ECO:0000256" key="4">
    <source>
        <dbReference type="ARBA" id="ARBA00022842"/>
    </source>
</evidence>
<dbReference type="InterPro" id="IPR006354">
    <property type="entry name" value="HAD-SF_hydro_IIA_hyp1"/>
</dbReference>
<reference evidence="9" key="1">
    <citation type="journal article" date="2023" name="Int. J. Syst. Evol. Microbiol.">
        <title>Collibacillus ludicampi gen. nov., sp. nov., a new soil bacterium of the family Alicyclobacillaceae.</title>
        <authorList>
            <person name="Jojima T."/>
            <person name="Ioku Y."/>
            <person name="Fukuta Y."/>
            <person name="Shirasaka N."/>
            <person name="Matsumura Y."/>
            <person name="Mori M."/>
        </authorList>
    </citation>
    <scope>NUCLEOTIDE SEQUENCE</scope>
    <source>
        <strain evidence="9">TP075</strain>
    </source>
</reference>
<evidence type="ECO:0000256" key="7">
    <source>
        <dbReference type="PIRSR" id="PIRSR000915-2"/>
    </source>
</evidence>
<proteinExistence type="inferred from homology"/>
<dbReference type="SFLD" id="SFLDG01139">
    <property type="entry name" value="C2.A:_Pyridoxal_Phosphate_Phos"/>
    <property type="match status" value="1"/>
</dbReference>
<dbReference type="CDD" id="cd07530">
    <property type="entry name" value="HAD_Pase_UmpH-like"/>
    <property type="match status" value="1"/>
</dbReference>
<gene>
    <name evidence="9" type="ORF">DNHGIG_03410</name>
</gene>
<dbReference type="SFLD" id="SFLDS00003">
    <property type="entry name" value="Haloacid_Dehalogenase"/>
    <property type="match status" value="2"/>
</dbReference>
<name>A0AAV4LAG8_9BACL</name>
<dbReference type="Pfam" id="PF13242">
    <property type="entry name" value="Hydrolase_like"/>
    <property type="match status" value="1"/>
</dbReference>
<feature type="binding site" evidence="8">
    <location>
        <position position="215"/>
    </location>
    <ligand>
        <name>Mg(2+)</name>
        <dbReference type="ChEBI" id="CHEBI:18420"/>
    </ligand>
</feature>
<feature type="binding site" evidence="8">
    <location>
        <position position="18"/>
    </location>
    <ligand>
        <name>Mg(2+)</name>
        <dbReference type="ChEBI" id="CHEBI:18420"/>
    </ligand>
</feature>
<feature type="active site" description="Nucleophile" evidence="6">
    <location>
        <position position="18"/>
    </location>
</feature>
<accession>A0AAV4LAG8</accession>
<evidence type="ECO:0000256" key="3">
    <source>
        <dbReference type="ARBA" id="ARBA00022801"/>
    </source>
</evidence>
<protein>
    <recommendedName>
        <fullName evidence="5">Acid sugar phosphatase</fullName>
        <ecNumber evidence="5">3.1.3.-</ecNumber>
    </recommendedName>
</protein>
<dbReference type="GO" id="GO:0016791">
    <property type="term" value="F:phosphatase activity"/>
    <property type="evidence" value="ECO:0007669"/>
    <property type="project" value="TreeGrafter"/>
</dbReference>
<dbReference type="InterPro" id="IPR023214">
    <property type="entry name" value="HAD_sf"/>
</dbReference>
<dbReference type="PANTHER" id="PTHR19288:SF46">
    <property type="entry name" value="HALOACID DEHALOGENASE-LIKE HYDROLASE DOMAIN-CONTAINING PROTEIN 2"/>
    <property type="match status" value="1"/>
</dbReference>
<dbReference type="EMBL" id="BOQE01000001">
    <property type="protein sequence ID" value="GIM44792.1"/>
    <property type="molecule type" value="Genomic_DNA"/>
</dbReference>
<dbReference type="Proteomes" id="UP001057291">
    <property type="component" value="Unassembled WGS sequence"/>
</dbReference>